<dbReference type="Pfam" id="PF15795">
    <property type="entry name" value="Spec3"/>
    <property type="match status" value="1"/>
</dbReference>
<keyword evidence="4 6" id="KW-0472">Membrane</keyword>
<evidence type="ECO:0000256" key="3">
    <source>
        <dbReference type="ARBA" id="ARBA00022989"/>
    </source>
</evidence>
<comment type="subcellular location">
    <subcellularLocation>
        <location evidence="1">Membrane</location>
        <topology evidence="1">Multi-pass membrane protein</topology>
    </subcellularLocation>
</comment>
<feature type="non-terminal residue" evidence="7">
    <location>
        <position position="1"/>
    </location>
</feature>
<dbReference type="PANTHER" id="PTHR21676">
    <property type="entry name" value="PROTEIN STUM"/>
    <property type="match status" value="1"/>
</dbReference>
<comment type="caution">
    <text evidence="7">The sequence shown here is derived from an EMBL/GenBank/DDBJ whole genome shotgun (WGS) entry which is preliminary data.</text>
</comment>
<dbReference type="InterPro" id="IPR026673">
    <property type="entry name" value="SPEC3/Stum"/>
</dbReference>
<keyword evidence="2 6" id="KW-0812">Transmembrane</keyword>
<evidence type="ECO:0000313" key="8">
    <source>
        <dbReference type="Proteomes" id="UP001162164"/>
    </source>
</evidence>
<gene>
    <name evidence="7" type="ORF">NQ317_001018</name>
</gene>
<reference evidence="7" key="1">
    <citation type="journal article" date="2023" name="Insect Mol. Biol.">
        <title>Genome sequencing provides insights into the evolution of gene families encoding plant cell wall-degrading enzymes in longhorned beetles.</title>
        <authorList>
            <person name="Shin N.R."/>
            <person name="Okamura Y."/>
            <person name="Kirsch R."/>
            <person name="Pauchet Y."/>
        </authorList>
    </citation>
    <scope>NUCLEOTIDE SEQUENCE</scope>
    <source>
        <strain evidence="7">MMC_N1</strain>
    </source>
</reference>
<feature type="region of interest" description="Disordered" evidence="5">
    <location>
        <begin position="1"/>
        <end position="20"/>
    </location>
</feature>
<evidence type="ECO:0000256" key="1">
    <source>
        <dbReference type="ARBA" id="ARBA00004141"/>
    </source>
</evidence>
<dbReference type="Proteomes" id="UP001162164">
    <property type="component" value="Unassembled WGS sequence"/>
</dbReference>
<name>A0ABQ9IQK3_9CUCU</name>
<keyword evidence="8" id="KW-1185">Reference proteome</keyword>
<accession>A0ABQ9IQK3</accession>
<proteinExistence type="predicted"/>
<feature type="compositionally biased region" description="Pro residues" evidence="5">
    <location>
        <begin position="1"/>
        <end position="11"/>
    </location>
</feature>
<evidence type="ECO:0000256" key="2">
    <source>
        <dbReference type="ARBA" id="ARBA00022692"/>
    </source>
</evidence>
<dbReference type="EMBL" id="JAPWTJ010003678">
    <property type="protein sequence ID" value="KAJ8953209.1"/>
    <property type="molecule type" value="Genomic_DNA"/>
</dbReference>
<organism evidence="7 8">
    <name type="scientific">Molorchus minor</name>
    <dbReference type="NCBI Taxonomy" id="1323400"/>
    <lineage>
        <taxon>Eukaryota</taxon>
        <taxon>Metazoa</taxon>
        <taxon>Ecdysozoa</taxon>
        <taxon>Arthropoda</taxon>
        <taxon>Hexapoda</taxon>
        <taxon>Insecta</taxon>
        <taxon>Pterygota</taxon>
        <taxon>Neoptera</taxon>
        <taxon>Endopterygota</taxon>
        <taxon>Coleoptera</taxon>
        <taxon>Polyphaga</taxon>
        <taxon>Cucujiformia</taxon>
        <taxon>Chrysomeloidea</taxon>
        <taxon>Cerambycidae</taxon>
        <taxon>Lamiinae</taxon>
        <taxon>Monochamini</taxon>
        <taxon>Molorchus</taxon>
    </lineage>
</organism>
<evidence type="ECO:0000256" key="6">
    <source>
        <dbReference type="SAM" id="Phobius"/>
    </source>
</evidence>
<evidence type="ECO:0000256" key="4">
    <source>
        <dbReference type="ARBA" id="ARBA00023136"/>
    </source>
</evidence>
<sequence length="287" mass="32415">LPPSDQTPPNEPATKETPPKNACSKFFSGCKEKFTCHCCKKDDELQKQKEETEEKTGCFSCLKKKGTNRETQLIVSPPGREKIVGRREPTVYMVSDWNNQQHLGVPRGCCKNFFINDVLFQLVQEKGLHKESISRKASVLSKKKSLTPTTAPPPEDTAPKIDMSLVEHTSLMKAAIPVLPICLALVSFSNELHCSRYSTSLLRENFDDCEQCLVACSVCVWEKPRFSQKDGPKQRIGSFLINTIIGFGQFFTVLFCLVGWGWSIWWGVIMVKVASKYDNIDCLFYKT</sequence>
<feature type="transmembrane region" description="Helical" evidence="6">
    <location>
        <begin position="239"/>
        <end position="262"/>
    </location>
</feature>
<evidence type="ECO:0000256" key="5">
    <source>
        <dbReference type="SAM" id="MobiDB-lite"/>
    </source>
</evidence>
<protein>
    <submittedName>
        <fullName evidence="7">Uncharacterized protein</fullName>
    </submittedName>
</protein>
<keyword evidence="3 6" id="KW-1133">Transmembrane helix</keyword>
<dbReference type="PANTHER" id="PTHR21676:SF6">
    <property type="entry name" value="PROTEIN STUM"/>
    <property type="match status" value="1"/>
</dbReference>
<evidence type="ECO:0000313" key="7">
    <source>
        <dbReference type="EMBL" id="KAJ8953209.1"/>
    </source>
</evidence>